<dbReference type="SUPFAM" id="SSF51735">
    <property type="entry name" value="NAD(P)-binding Rossmann-fold domains"/>
    <property type="match status" value="1"/>
</dbReference>
<keyword evidence="4" id="KW-1185">Reference proteome</keyword>
<dbReference type="InterPro" id="IPR036291">
    <property type="entry name" value="NAD(P)-bd_dom_sf"/>
</dbReference>
<dbReference type="PRINTS" id="PR00081">
    <property type="entry name" value="GDHRDH"/>
</dbReference>
<dbReference type="Gene3D" id="3.40.50.720">
    <property type="entry name" value="NAD(P)-binding Rossmann-like Domain"/>
    <property type="match status" value="1"/>
</dbReference>
<dbReference type="RefSeq" id="WP_177719212.1">
    <property type="nucleotide sequence ID" value="NZ_JACRSQ010000048.1"/>
</dbReference>
<accession>A0A926DUV3</accession>
<organism evidence="3 4">
    <name type="scientific">Bianquea renquensis</name>
    <dbReference type="NCBI Taxonomy" id="2763661"/>
    <lineage>
        <taxon>Bacteria</taxon>
        <taxon>Bacillati</taxon>
        <taxon>Bacillota</taxon>
        <taxon>Clostridia</taxon>
        <taxon>Eubacteriales</taxon>
        <taxon>Bianqueaceae</taxon>
        <taxon>Bianquea</taxon>
    </lineage>
</organism>
<dbReference type="PANTHER" id="PTHR42760">
    <property type="entry name" value="SHORT-CHAIN DEHYDROGENASES/REDUCTASES FAMILY MEMBER"/>
    <property type="match status" value="1"/>
</dbReference>
<dbReference type="GO" id="GO:0016616">
    <property type="term" value="F:oxidoreductase activity, acting on the CH-OH group of donors, NAD or NADP as acceptor"/>
    <property type="evidence" value="ECO:0007669"/>
    <property type="project" value="TreeGrafter"/>
</dbReference>
<keyword evidence="2" id="KW-0560">Oxidoreductase</keyword>
<dbReference type="NCBIfam" id="NF009386">
    <property type="entry name" value="PRK12745.1"/>
    <property type="match status" value="1"/>
</dbReference>
<evidence type="ECO:0000256" key="1">
    <source>
        <dbReference type="ARBA" id="ARBA00006484"/>
    </source>
</evidence>
<name>A0A926DUV3_9FIRM</name>
<dbReference type="PROSITE" id="PS00061">
    <property type="entry name" value="ADH_SHORT"/>
    <property type="match status" value="1"/>
</dbReference>
<dbReference type="GO" id="GO:0006633">
    <property type="term" value="P:fatty acid biosynthetic process"/>
    <property type="evidence" value="ECO:0007669"/>
    <property type="project" value="TreeGrafter"/>
</dbReference>
<comment type="similarity">
    <text evidence="1">Belongs to the short-chain dehydrogenases/reductases (SDR) family.</text>
</comment>
<evidence type="ECO:0000313" key="3">
    <source>
        <dbReference type="EMBL" id="MBC8545131.1"/>
    </source>
</evidence>
<gene>
    <name evidence="3" type="ORF">H8730_16450</name>
</gene>
<reference evidence="3" key="1">
    <citation type="submission" date="2020-08" db="EMBL/GenBank/DDBJ databases">
        <title>Genome public.</title>
        <authorList>
            <person name="Liu C."/>
            <person name="Sun Q."/>
        </authorList>
    </citation>
    <scope>NUCLEOTIDE SEQUENCE</scope>
    <source>
        <strain evidence="3">NSJ-32</strain>
    </source>
</reference>
<dbReference type="InterPro" id="IPR020904">
    <property type="entry name" value="Sc_DH/Rdtase_CS"/>
</dbReference>
<dbReference type="Pfam" id="PF13561">
    <property type="entry name" value="adh_short_C2"/>
    <property type="match status" value="1"/>
</dbReference>
<dbReference type="GO" id="GO:0008206">
    <property type="term" value="P:bile acid metabolic process"/>
    <property type="evidence" value="ECO:0007669"/>
    <property type="project" value="UniProtKB-ARBA"/>
</dbReference>
<dbReference type="AlphaFoldDB" id="A0A926DUV3"/>
<dbReference type="EMBL" id="JACRSQ010000048">
    <property type="protein sequence ID" value="MBC8545131.1"/>
    <property type="molecule type" value="Genomic_DNA"/>
</dbReference>
<protein>
    <submittedName>
        <fullName evidence="3">3-ketoacyl-ACP reductase</fullName>
    </submittedName>
</protein>
<dbReference type="Proteomes" id="UP000657006">
    <property type="component" value="Unassembled WGS sequence"/>
</dbReference>
<sequence>MKTAVVTGGASGIGYGIAQMLEADGYRVVVMGRHDEQAVREAMKMLPHGVYVQGDLSSEHDRERLLDMAGELDVLVNNAGVAPKVRTDVLDMTEESYDYVMDINLKGTFFLTQSAAKRMIAQGKGGCIINISSMSAYTSSTNRAQYCISKAGIGMVTKIFADRLAEYGIGVYELRPGIIETDMIAGVRNKYDTLIYEKGILPIRRYGTPEDIGRAVCAIAGGALAYSTGEVINIDGGFHLQRL</sequence>
<dbReference type="FunFam" id="3.40.50.720:FF:000084">
    <property type="entry name" value="Short-chain dehydrogenase reductase"/>
    <property type="match status" value="1"/>
</dbReference>
<evidence type="ECO:0000256" key="2">
    <source>
        <dbReference type="ARBA" id="ARBA00023002"/>
    </source>
</evidence>
<dbReference type="PANTHER" id="PTHR42760:SF133">
    <property type="entry name" value="3-OXOACYL-[ACYL-CARRIER-PROTEIN] REDUCTASE"/>
    <property type="match status" value="1"/>
</dbReference>
<evidence type="ECO:0000313" key="4">
    <source>
        <dbReference type="Proteomes" id="UP000657006"/>
    </source>
</evidence>
<dbReference type="InterPro" id="IPR002347">
    <property type="entry name" value="SDR_fam"/>
</dbReference>
<dbReference type="PRINTS" id="PR00080">
    <property type="entry name" value="SDRFAMILY"/>
</dbReference>
<dbReference type="GO" id="GO:0048038">
    <property type="term" value="F:quinone binding"/>
    <property type="evidence" value="ECO:0007669"/>
    <property type="project" value="TreeGrafter"/>
</dbReference>
<comment type="caution">
    <text evidence="3">The sequence shown here is derived from an EMBL/GenBank/DDBJ whole genome shotgun (WGS) entry which is preliminary data.</text>
</comment>
<proteinExistence type="inferred from homology"/>